<dbReference type="STRING" id="260084.SAMN02927928_1590"/>
<keyword evidence="3" id="KW-1185">Reference proteome</keyword>
<gene>
    <name evidence="2" type="ORF">SAMN02927928_1590</name>
</gene>
<evidence type="ECO:0000313" key="2">
    <source>
        <dbReference type="EMBL" id="SCW49176.1"/>
    </source>
</evidence>
<feature type="transmembrane region" description="Helical" evidence="1">
    <location>
        <begin position="16"/>
        <end position="40"/>
    </location>
</feature>
<reference evidence="3" key="1">
    <citation type="submission" date="2016-10" db="EMBL/GenBank/DDBJ databases">
        <authorList>
            <person name="Varghese N."/>
            <person name="Submissions S."/>
        </authorList>
    </citation>
    <scope>NUCLEOTIDE SEQUENCE [LARGE SCALE GENOMIC DNA]</scope>
    <source>
        <strain evidence="3">CGMCC 1.3431</strain>
    </source>
</reference>
<evidence type="ECO:0000313" key="3">
    <source>
        <dbReference type="Proteomes" id="UP000199150"/>
    </source>
</evidence>
<dbReference type="Proteomes" id="UP000199150">
    <property type="component" value="Unassembled WGS sequence"/>
</dbReference>
<feature type="transmembrane region" description="Helical" evidence="1">
    <location>
        <begin position="46"/>
        <end position="63"/>
    </location>
</feature>
<dbReference type="AlphaFoldDB" id="A0A1G4QX43"/>
<protein>
    <submittedName>
        <fullName evidence="2">Uncharacterized protein</fullName>
    </submittedName>
</protein>
<keyword evidence="1" id="KW-1133">Transmembrane helix</keyword>
<keyword evidence="1" id="KW-0812">Transmembrane</keyword>
<accession>A0A1G4QX43</accession>
<name>A0A1G4QX43_9CAUL</name>
<evidence type="ECO:0000256" key="1">
    <source>
        <dbReference type="SAM" id="Phobius"/>
    </source>
</evidence>
<sequence length="105" mass="11533">MAIKEQLSKEDQALPWLIGAFVAGVVTMFTLVMLALRLYVDIDHPYVVVAIVLCLFSVLTWICRNRASVKPSVASQVLIVIGQSLLLTTGAAGTFYFLMSIYPPN</sequence>
<organism evidence="2 3">
    <name type="scientific">Asticcacaulis taihuensis</name>
    <dbReference type="NCBI Taxonomy" id="260084"/>
    <lineage>
        <taxon>Bacteria</taxon>
        <taxon>Pseudomonadati</taxon>
        <taxon>Pseudomonadota</taxon>
        <taxon>Alphaproteobacteria</taxon>
        <taxon>Caulobacterales</taxon>
        <taxon>Caulobacteraceae</taxon>
        <taxon>Asticcacaulis</taxon>
    </lineage>
</organism>
<keyword evidence="1" id="KW-0472">Membrane</keyword>
<dbReference type="EMBL" id="FMTS01000001">
    <property type="protein sequence ID" value="SCW49176.1"/>
    <property type="molecule type" value="Genomic_DNA"/>
</dbReference>
<proteinExistence type="predicted"/>
<feature type="transmembrane region" description="Helical" evidence="1">
    <location>
        <begin position="75"/>
        <end position="99"/>
    </location>
</feature>
<dbReference type="RefSeq" id="WP_090645818.1">
    <property type="nucleotide sequence ID" value="NZ_CBCRYE010000001.1"/>
</dbReference>